<feature type="transmembrane region" description="Helical" evidence="1">
    <location>
        <begin position="6"/>
        <end position="28"/>
    </location>
</feature>
<accession>A0A1H5VXT9</accession>
<dbReference type="AlphaFoldDB" id="A0A1H5VXT9"/>
<evidence type="ECO:0000313" key="3">
    <source>
        <dbReference type="Proteomes" id="UP000236743"/>
    </source>
</evidence>
<gene>
    <name evidence="2" type="ORF">SAMN04488115_102481</name>
</gene>
<evidence type="ECO:0000256" key="1">
    <source>
        <dbReference type="SAM" id="Phobius"/>
    </source>
</evidence>
<dbReference type="Proteomes" id="UP000236743">
    <property type="component" value="Unassembled WGS sequence"/>
</dbReference>
<sequence>MGAGALMPMSVVGPMIGIVCGVLVYIAASWTLRRSKVFDAFDVGLGGGFAAAVVGGFVGYKIVELAGFVAG</sequence>
<name>A0A1H5VXT9_9HYPH</name>
<dbReference type="EMBL" id="FNUY01000002">
    <property type="protein sequence ID" value="SEF92074.1"/>
    <property type="molecule type" value="Genomic_DNA"/>
</dbReference>
<proteinExistence type="predicted"/>
<evidence type="ECO:0000313" key="2">
    <source>
        <dbReference type="EMBL" id="SEF92074.1"/>
    </source>
</evidence>
<organism evidence="2 3">
    <name type="scientific">Bosea lathyri</name>
    <dbReference type="NCBI Taxonomy" id="1036778"/>
    <lineage>
        <taxon>Bacteria</taxon>
        <taxon>Pseudomonadati</taxon>
        <taxon>Pseudomonadota</taxon>
        <taxon>Alphaproteobacteria</taxon>
        <taxon>Hyphomicrobiales</taxon>
        <taxon>Boseaceae</taxon>
        <taxon>Bosea</taxon>
    </lineage>
</organism>
<reference evidence="2 3" key="1">
    <citation type="submission" date="2016-10" db="EMBL/GenBank/DDBJ databases">
        <authorList>
            <person name="de Groot N.N."/>
        </authorList>
    </citation>
    <scope>NUCLEOTIDE SEQUENCE [LARGE SCALE GENOMIC DNA]</scope>
    <source>
        <strain evidence="2 3">DSM 26656</strain>
    </source>
</reference>
<keyword evidence="3" id="KW-1185">Reference proteome</keyword>
<keyword evidence="1" id="KW-0472">Membrane</keyword>
<keyword evidence="1" id="KW-1133">Transmembrane helix</keyword>
<protein>
    <submittedName>
        <fullName evidence="2">Uncharacterized protein</fullName>
    </submittedName>
</protein>
<feature type="transmembrane region" description="Helical" evidence="1">
    <location>
        <begin position="40"/>
        <end position="63"/>
    </location>
</feature>
<keyword evidence="1" id="KW-0812">Transmembrane</keyword>